<dbReference type="PANTHER" id="PTHR21496:SF23">
    <property type="entry name" value="3-PHENYLPROPIONATE_CINNAMIC ACID DIOXYGENASE FERREDOXIN SUBUNIT"/>
    <property type="match status" value="1"/>
</dbReference>
<gene>
    <name evidence="6" type="ORF">E2553_42670</name>
</gene>
<dbReference type="GO" id="GO:0046872">
    <property type="term" value="F:metal ion binding"/>
    <property type="evidence" value="ECO:0007669"/>
    <property type="project" value="UniProtKB-KW"/>
</dbReference>
<dbReference type="Pfam" id="PF00355">
    <property type="entry name" value="Rieske"/>
    <property type="match status" value="1"/>
</dbReference>
<dbReference type="SUPFAM" id="SSF50022">
    <property type="entry name" value="ISP domain"/>
    <property type="match status" value="1"/>
</dbReference>
<evidence type="ECO:0000256" key="1">
    <source>
        <dbReference type="ARBA" id="ARBA00022714"/>
    </source>
</evidence>
<name>A0A4Y8MG82_9BURK</name>
<evidence type="ECO:0000313" key="7">
    <source>
        <dbReference type="Proteomes" id="UP000297385"/>
    </source>
</evidence>
<dbReference type="InterPro" id="IPR036922">
    <property type="entry name" value="Rieske_2Fe-2S_sf"/>
</dbReference>
<evidence type="ECO:0000256" key="3">
    <source>
        <dbReference type="ARBA" id="ARBA00023004"/>
    </source>
</evidence>
<dbReference type="PANTHER" id="PTHR21496">
    <property type="entry name" value="FERREDOXIN-RELATED"/>
    <property type="match status" value="1"/>
</dbReference>
<keyword evidence="4" id="KW-0411">Iron-sulfur</keyword>
<evidence type="ECO:0000259" key="5">
    <source>
        <dbReference type="PROSITE" id="PS51296"/>
    </source>
</evidence>
<dbReference type="InterPro" id="IPR017941">
    <property type="entry name" value="Rieske_2Fe-2S"/>
</dbReference>
<dbReference type="AlphaFoldDB" id="A0A4Y8MG82"/>
<evidence type="ECO:0000256" key="2">
    <source>
        <dbReference type="ARBA" id="ARBA00022723"/>
    </source>
</evidence>
<evidence type="ECO:0000256" key="4">
    <source>
        <dbReference type="ARBA" id="ARBA00023014"/>
    </source>
</evidence>
<reference evidence="6 7" key="1">
    <citation type="submission" date="2019-03" db="EMBL/GenBank/DDBJ databases">
        <title>Complete Genome Sequence of Paraburkholderia dipogonis ICMP 19430T, a Nitrogen-fixing Symbiont of the South African Invasive Legume Dipogon lignosus in New Zealand.</title>
        <authorList>
            <person name="De Meyer S.E."/>
        </authorList>
    </citation>
    <scope>NUCLEOTIDE SEQUENCE [LARGE SCALE GENOMIC DNA]</scope>
    <source>
        <strain evidence="6 7">ICMP 19430</strain>
    </source>
</reference>
<dbReference type="CDD" id="cd03528">
    <property type="entry name" value="Rieske_RO_ferredoxin"/>
    <property type="match status" value="1"/>
</dbReference>
<keyword evidence="2" id="KW-0479">Metal-binding</keyword>
<dbReference type="Gene3D" id="2.102.10.10">
    <property type="entry name" value="Rieske [2Fe-2S] iron-sulphur domain"/>
    <property type="match status" value="1"/>
</dbReference>
<sequence length="106" mass="11209">MSAWVEVAAVENLPPGTHRTVDVDGAQVAVFNVAGAFHAIEDVCTHDGGVLTGGEVQDDVVVCPRHGARFCIRTGKVLGPPAFEDVATFPVRVEGGLVEVQDARWD</sequence>
<dbReference type="GO" id="GO:0051537">
    <property type="term" value="F:2 iron, 2 sulfur cluster binding"/>
    <property type="evidence" value="ECO:0007669"/>
    <property type="project" value="UniProtKB-KW"/>
</dbReference>
<feature type="domain" description="Rieske" evidence="5">
    <location>
        <begin position="4"/>
        <end position="100"/>
    </location>
</feature>
<organism evidence="6 7">
    <name type="scientific">Paraburkholderia dipogonis</name>
    <dbReference type="NCBI Taxonomy" id="1211383"/>
    <lineage>
        <taxon>Bacteria</taxon>
        <taxon>Pseudomonadati</taxon>
        <taxon>Pseudomonadota</taxon>
        <taxon>Betaproteobacteria</taxon>
        <taxon>Burkholderiales</taxon>
        <taxon>Burkholderiaceae</taxon>
        <taxon>Paraburkholderia</taxon>
    </lineage>
</organism>
<dbReference type="EMBL" id="SNVI01000008">
    <property type="protein sequence ID" value="TFE36459.1"/>
    <property type="molecule type" value="Genomic_DNA"/>
</dbReference>
<keyword evidence="3" id="KW-0408">Iron</keyword>
<accession>A0A4Y8MG82</accession>
<keyword evidence="1" id="KW-0001">2Fe-2S</keyword>
<evidence type="ECO:0000313" key="6">
    <source>
        <dbReference type="EMBL" id="TFE36459.1"/>
    </source>
</evidence>
<comment type="caution">
    <text evidence="6">The sequence shown here is derived from an EMBL/GenBank/DDBJ whole genome shotgun (WGS) entry which is preliminary data.</text>
</comment>
<dbReference type="Proteomes" id="UP000297385">
    <property type="component" value="Unassembled WGS sequence"/>
</dbReference>
<protein>
    <submittedName>
        <fullName evidence="6">Non-heme iron oxygenase ferredoxin subunit</fullName>
    </submittedName>
</protein>
<dbReference type="PROSITE" id="PS51296">
    <property type="entry name" value="RIESKE"/>
    <property type="match status" value="1"/>
</dbReference>
<proteinExistence type="predicted"/>
<dbReference type="RefSeq" id="WP_134466564.1">
    <property type="nucleotide sequence ID" value="NZ_SNVI01000008.1"/>
</dbReference>